<keyword evidence="2" id="KW-1185">Reference proteome</keyword>
<gene>
    <name evidence="1" type="ORF">VN97_g9727</name>
</gene>
<accession>A0AAI9TAC1</accession>
<name>A0AAI9TAC1_PENTH</name>
<protein>
    <submittedName>
        <fullName evidence="1">Uncharacterized protein</fullName>
    </submittedName>
</protein>
<proteinExistence type="predicted"/>
<evidence type="ECO:0000313" key="1">
    <source>
        <dbReference type="EMBL" id="KAJ9483670.1"/>
    </source>
</evidence>
<dbReference type="AlphaFoldDB" id="A0AAI9TAC1"/>
<evidence type="ECO:0000313" key="2">
    <source>
        <dbReference type="Proteomes" id="UP001227192"/>
    </source>
</evidence>
<reference evidence="1" key="2">
    <citation type="journal article" date="2016" name="Fungal Biol.">
        <title>Ochratoxin A production by Penicillium thymicola.</title>
        <authorList>
            <person name="Nguyen H.D.T."/>
            <person name="McMullin D.R."/>
            <person name="Ponomareva E."/>
            <person name="Riley R."/>
            <person name="Pomraning K.R."/>
            <person name="Baker S.E."/>
            <person name="Seifert K.A."/>
        </authorList>
    </citation>
    <scope>NUCLEOTIDE SEQUENCE</scope>
    <source>
        <strain evidence="1">DAOM 180753</strain>
    </source>
</reference>
<reference evidence="1" key="1">
    <citation type="submission" date="2015-06" db="EMBL/GenBank/DDBJ databases">
        <authorList>
            <person name="Nguyen H."/>
        </authorList>
    </citation>
    <scope>NUCLEOTIDE SEQUENCE</scope>
    <source>
        <strain evidence="1">DAOM 180753</strain>
    </source>
</reference>
<comment type="caution">
    <text evidence="1">The sequence shown here is derived from an EMBL/GenBank/DDBJ whole genome shotgun (WGS) entry which is preliminary data.</text>
</comment>
<organism evidence="1 2">
    <name type="scientific">Penicillium thymicola</name>
    <dbReference type="NCBI Taxonomy" id="293382"/>
    <lineage>
        <taxon>Eukaryota</taxon>
        <taxon>Fungi</taxon>
        <taxon>Dikarya</taxon>
        <taxon>Ascomycota</taxon>
        <taxon>Pezizomycotina</taxon>
        <taxon>Eurotiomycetes</taxon>
        <taxon>Eurotiomycetidae</taxon>
        <taxon>Eurotiales</taxon>
        <taxon>Aspergillaceae</taxon>
        <taxon>Penicillium</taxon>
    </lineage>
</organism>
<sequence>MAIAAPDSLYRMERSYYLDLLQAQVVQLRADPRRRFLVIDQLKELSQKTPSSIEAALIVGDALFHRLCCTLQPLFRDAIFSLLRDSDPVVGYQVADMIEAAVPAEIRNPYSPPAGW</sequence>
<dbReference type="EMBL" id="LACB01000407">
    <property type="protein sequence ID" value="KAJ9483670.1"/>
    <property type="molecule type" value="Genomic_DNA"/>
</dbReference>
<dbReference type="Proteomes" id="UP001227192">
    <property type="component" value="Unassembled WGS sequence"/>
</dbReference>